<protein>
    <submittedName>
        <fullName evidence="2">DUF4202 domain-containing protein</fullName>
    </submittedName>
</protein>
<comment type="caution">
    <text evidence="2">The sequence shown here is derived from an EMBL/GenBank/DDBJ whole genome shotgun (WGS) entry which is preliminary data.</text>
</comment>
<dbReference type="PANTHER" id="PTHR41729">
    <property type="entry name" value="GLUTAMYL-TRNA SYNTHETASE"/>
    <property type="match status" value="1"/>
</dbReference>
<reference evidence="2" key="1">
    <citation type="submission" date="2022-11" db="EMBL/GenBank/DDBJ databases">
        <title>High-quality draft genome sequence of Galbibacter sp. strain CMA-7.</title>
        <authorList>
            <person name="Wei L."/>
            <person name="Dong C."/>
            <person name="Shao Z."/>
        </authorList>
    </citation>
    <scope>NUCLEOTIDE SEQUENCE</scope>
    <source>
        <strain evidence="2">CMA-7</strain>
    </source>
</reference>
<evidence type="ECO:0000256" key="1">
    <source>
        <dbReference type="SAM" id="MobiDB-lite"/>
    </source>
</evidence>
<organism evidence="2 3">
    <name type="scientific">Galbibacter pacificus</name>
    <dbReference type="NCBI Taxonomy" id="2996052"/>
    <lineage>
        <taxon>Bacteria</taxon>
        <taxon>Pseudomonadati</taxon>
        <taxon>Bacteroidota</taxon>
        <taxon>Flavobacteriia</taxon>
        <taxon>Flavobacteriales</taxon>
        <taxon>Flavobacteriaceae</taxon>
        <taxon>Galbibacter</taxon>
    </lineage>
</organism>
<accession>A0ABT6FUU8</accession>
<gene>
    <name evidence="2" type="ORF">OSR52_14310</name>
</gene>
<evidence type="ECO:0000313" key="2">
    <source>
        <dbReference type="EMBL" id="MDG3587045.1"/>
    </source>
</evidence>
<keyword evidence="3" id="KW-1185">Reference proteome</keyword>
<name>A0ABT6FUU8_9FLAO</name>
<sequence>MSQPSFEQAIEKIDKENAKDPNKEVYQGKEYPKELLYAQRMTKALLDFNPQANEELQIAARAQHIARWKIDRSSYPMDRVGYLKWREELKKMHADMTSEILSEVGYNVEFIERVSFLIRKKMLKKDPDSQTLEDVVCLVFLHYYFEDFAQKHPDEKVVDILQKTWGKMSEKGHKAALELPLDEKSFSLIKKALA</sequence>
<feature type="region of interest" description="Disordered" evidence="1">
    <location>
        <begin position="1"/>
        <end position="25"/>
    </location>
</feature>
<dbReference type="Pfam" id="PF13875">
    <property type="entry name" value="DUF4202"/>
    <property type="match status" value="1"/>
</dbReference>
<evidence type="ECO:0000313" key="3">
    <source>
        <dbReference type="Proteomes" id="UP001153642"/>
    </source>
</evidence>
<dbReference type="EMBL" id="JAPMUA010000005">
    <property type="protein sequence ID" value="MDG3587045.1"/>
    <property type="molecule type" value="Genomic_DNA"/>
</dbReference>
<dbReference type="Proteomes" id="UP001153642">
    <property type="component" value="Unassembled WGS sequence"/>
</dbReference>
<dbReference type="RefSeq" id="WP_277900689.1">
    <property type="nucleotide sequence ID" value="NZ_JAPMUA010000005.1"/>
</dbReference>
<dbReference type="InterPro" id="IPR025255">
    <property type="entry name" value="DUF4202"/>
</dbReference>
<proteinExistence type="predicted"/>
<dbReference type="PANTHER" id="PTHR41729:SF1">
    <property type="entry name" value="GLUTAMYL-TRNA SYNTHETASE"/>
    <property type="match status" value="1"/>
</dbReference>
<feature type="compositionally biased region" description="Basic and acidic residues" evidence="1">
    <location>
        <begin position="9"/>
        <end position="25"/>
    </location>
</feature>